<accession>G0EHD3</accession>
<dbReference type="STRING" id="694429.Pyrfu_0639"/>
<organism evidence="2 3">
    <name type="scientific">Pyrolobus fumarii (strain DSM 11204 / 1A)</name>
    <dbReference type="NCBI Taxonomy" id="694429"/>
    <lineage>
        <taxon>Archaea</taxon>
        <taxon>Thermoproteota</taxon>
        <taxon>Thermoprotei</taxon>
        <taxon>Desulfurococcales</taxon>
        <taxon>Pyrodictiaceae</taxon>
        <taxon>Pyrolobus</taxon>
    </lineage>
</organism>
<dbReference type="EMBL" id="CP002838">
    <property type="protein sequence ID" value="AEM38508.1"/>
    <property type="molecule type" value="Genomic_DNA"/>
</dbReference>
<dbReference type="GO" id="GO:0042781">
    <property type="term" value="F:3'-tRNA processing endoribonuclease activity"/>
    <property type="evidence" value="ECO:0007669"/>
    <property type="project" value="TreeGrafter"/>
</dbReference>
<keyword evidence="3" id="KW-1185">Reference proteome</keyword>
<dbReference type="AlphaFoldDB" id="G0EHD3"/>
<dbReference type="PANTHER" id="PTHR46018">
    <property type="entry name" value="ZINC PHOSPHODIESTERASE ELAC PROTEIN 1"/>
    <property type="match status" value="1"/>
</dbReference>
<evidence type="ECO:0000313" key="2">
    <source>
        <dbReference type="EMBL" id="AEM38508.1"/>
    </source>
</evidence>
<dbReference type="OrthoDB" id="73420at2157"/>
<evidence type="ECO:0000313" key="3">
    <source>
        <dbReference type="Proteomes" id="UP000001037"/>
    </source>
</evidence>
<dbReference type="SUPFAM" id="SSF56281">
    <property type="entry name" value="Metallo-hydrolase/oxidoreductase"/>
    <property type="match status" value="1"/>
</dbReference>
<dbReference type="InParanoid" id="G0EHD3"/>
<dbReference type="GeneID" id="11139102"/>
<dbReference type="Proteomes" id="UP000001037">
    <property type="component" value="Chromosome"/>
</dbReference>
<reference evidence="2 3" key="1">
    <citation type="journal article" date="2011" name="Stand. Genomic Sci.">
        <title>Complete genome sequence of the hyperthermophilic chemolithoautotroph Pyrolobus fumarii type strain (1A).</title>
        <authorList>
            <person name="Anderson I."/>
            <person name="Goker M."/>
            <person name="Nolan M."/>
            <person name="Lucas S."/>
            <person name="Hammon N."/>
            <person name="Deshpande S."/>
            <person name="Cheng J.F."/>
            <person name="Tapia R."/>
            <person name="Han C."/>
            <person name="Goodwin L."/>
            <person name="Pitluck S."/>
            <person name="Huntemann M."/>
            <person name="Liolios K."/>
            <person name="Ivanova N."/>
            <person name="Pagani I."/>
            <person name="Mavromatis K."/>
            <person name="Ovchinikova G."/>
            <person name="Pati A."/>
            <person name="Chen A."/>
            <person name="Palaniappan K."/>
            <person name="Land M."/>
            <person name="Hauser L."/>
            <person name="Brambilla E.M."/>
            <person name="Huber H."/>
            <person name="Yasawong M."/>
            <person name="Rohde M."/>
            <person name="Spring S."/>
            <person name="Abt B."/>
            <person name="Sikorski J."/>
            <person name="Wirth R."/>
            <person name="Detter J.C."/>
            <person name="Woyke T."/>
            <person name="Bristow J."/>
            <person name="Eisen J.A."/>
            <person name="Markowitz V."/>
            <person name="Hugenholtz P."/>
            <person name="Kyrpides N.C."/>
            <person name="Klenk H.P."/>
            <person name="Lapidus A."/>
        </authorList>
    </citation>
    <scope>NUCLEOTIDE SEQUENCE [LARGE SCALE GENOMIC DNA]</scope>
    <source>
        <strain evidence="3">DSM 11204 / 1A</strain>
    </source>
</reference>
<dbReference type="Gene3D" id="3.60.15.10">
    <property type="entry name" value="Ribonuclease Z/Hydroxyacylglutathione hydrolase-like"/>
    <property type="match status" value="1"/>
</dbReference>
<dbReference type="PANTHER" id="PTHR46018:SF2">
    <property type="entry name" value="ZINC PHOSPHODIESTERASE ELAC PROTEIN 1"/>
    <property type="match status" value="1"/>
</dbReference>
<proteinExistence type="predicted"/>
<protein>
    <submittedName>
        <fullName evidence="2">Ribonuclease Z</fullName>
    </submittedName>
</protein>
<dbReference type="RefSeq" id="WP_014026185.1">
    <property type="nucleotide sequence ID" value="NC_015931.1"/>
</dbReference>
<sequence length="242" mass="26071">MLGAGGSSPPPGYAGPAILVDSGDARLLLDCGEGCLERLRALGYTPCEIDAVYITHAHVDHWSGLFPLAVGRIEEGCRHLKIYMHGEVAEELKTLLANLMPSKISVEVKPVTDGFRVESLDARLVPASHSKPTYAIGVYHDGSLKLLYTGDTRLEDNVVDALRRLGKPEVLVVEATLPSGREDAARESGHLTVSQALELGALLDAGLLIPVHLTPLSLRQLRAYRRMPRGVIVPVDGFTITV</sequence>
<dbReference type="eggNOG" id="arCOG00500">
    <property type="taxonomic scope" value="Archaea"/>
</dbReference>
<dbReference type="Pfam" id="PF12706">
    <property type="entry name" value="Lactamase_B_2"/>
    <property type="match status" value="1"/>
</dbReference>
<dbReference type="InterPro" id="IPR001279">
    <property type="entry name" value="Metallo-B-lactamas"/>
</dbReference>
<gene>
    <name evidence="2" type="ordered locus">Pyrfu_0639</name>
</gene>
<dbReference type="InterPro" id="IPR036866">
    <property type="entry name" value="RibonucZ/Hydroxyglut_hydro"/>
</dbReference>
<evidence type="ECO:0000259" key="1">
    <source>
        <dbReference type="SMART" id="SM00849"/>
    </source>
</evidence>
<dbReference type="SMART" id="SM00849">
    <property type="entry name" value="Lactamase_B"/>
    <property type="match status" value="1"/>
</dbReference>
<dbReference type="HOGENOM" id="CLU_096503_1_0_2"/>
<name>G0EHD3_PYRF1</name>
<feature type="domain" description="Metallo-beta-lactamase" evidence="1">
    <location>
        <begin position="14"/>
        <end position="212"/>
    </location>
</feature>
<dbReference type="KEGG" id="pfm:Pyrfu_0639"/>